<organism evidence="1 2">
    <name type="scientific">Armatimonas rosea</name>
    <dbReference type="NCBI Taxonomy" id="685828"/>
    <lineage>
        <taxon>Bacteria</taxon>
        <taxon>Bacillati</taxon>
        <taxon>Armatimonadota</taxon>
        <taxon>Armatimonadia</taxon>
        <taxon>Armatimonadales</taxon>
        <taxon>Armatimonadaceae</taxon>
        <taxon>Armatimonas</taxon>
    </lineage>
</organism>
<evidence type="ECO:0000313" key="2">
    <source>
        <dbReference type="Proteomes" id="UP000520814"/>
    </source>
</evidence>
<reference evidence="1 2" key="1">
    <citation type="submission" date="2020-08" db="EMBL/GenBank/DDBJ databases">
        <title>Genomic Encyclopedia of Type Strains, Phase IV (KMG-IV): sequencing the most valuable type-strain genomes for metagenomic binning, comparative biology and taxonomic classification.</title>
        <authorList>
            <person name="Goeker M."/>
        </authorList>
    </citation>
    <scope>NUCLEOTIDE SEQUENCE [LARGE SCALE GENOMIC DNA]</scope>
    <source>
        <strain evidence="1 2">DSM 23562</strain>
    </source>
</reference>
<sequence length="156" mass="17838">MIDVVAAGVGNYASIVTAKILALAEKYELELTPLLQKLVERILREKNARTARRWTRTLSWALRTLYPEAPIAYRGAQDLRILALSRTVITGLTSKASLSPREEPRLRLCWRWLGRSEALVASVSHAHWQADLLHRKARLENQVVRSRKARHRALIQ</sequence>
<evidence type="ECO:0000313" key="1">
    <source>
        <dbReference type="EMBL" id="MBB6050492.1"/>
    </source>
</evidence>
<dbReference type="EMBL" id="JACHGW010000002">
    <property type="protein sequence ID" value="MBB6050492.1"/>
    <property type="molecule type" value="Genomic_DNA"/>
</dbReference>
<dbReference type="Proteomes" id="UP000520814">
    <property type="component" value="Unassembled WGS sequence"/>
</dbReference>
<protein>
    <submittedName>
        <fullName evidence="1">Uncharacterized protein</fullName>
    </submittedName>
</protein>
<dbReference type="RefSeq" id="WP_184195545.1">
    <property type="nucleotide sequence ID" value="NZ_JACHGW010000002.1"/>
</dbReference>
<keyword evidence="2" id="KW-1185">Reference proteome</keyword>
<accession>A0A7W9W7C8</accession>
<proteinExistence type="predicted"/>
<name>A0A7W9W7C8_ARMRO</name>
<dbReference type="AlphaFoldDB" id="A0A7W9W7C8"/>
<comment type="caution">
    <text evidence="1">The sequence shown here is derived from an EMBL/GenBank/DDBJ whole genome shotgun (WGS) entry which is preliminary data.</text>
</comment>
<gene>
    <name evidence="1" type="ORF">HNQ39_002283</name>
</gene>